<dbReference type="EMBL" id="BLXT01001064">
    <property type="protein sequence ID" value="GFN83003.1"/>
    <property type="molecule type" value="Genomic_DNA"/>
</dbReference>
<dbReference type="Proteomes" id="UP000735302">
    <property type="component" value="Unassembled WGS sequence"/>
</dbReference>
<comment type="caution">
    <text evidence="1">The sequence shown here is derived from an EMBL/GenBank/DDBJ whole genome shotgun (WGS) entry which is preliminary data.</text>
</comment>
<dbReference type="AlphaFoldDB" id="A0AAV3YLU0"/>
<sequence>MEVSMEKMTARRQHCYLRQYQFPLDEILKCVRRGRWRDGETEGSSLASSPPMTTQASYILTSGVIMELTQQG</sequence>
<accession>A0AAV3YLU0</accession>
<name>A0AAV3YLU0_9GAST</name>
<organism evidence="1 2">
    <name type="scientific">Plakobranchus ocellatus</name>
    <dbReference type="NCBI Taxonomy" id="259542"/>
    <lineage>
        <taxon>Eukaryota</taxon>
        <taxon>Metazoa</taxon>
        <taxon>Spiralia</taxon>
        <taxon>Lophotrochozoa</taxon>
        <taxon>Mollusca</taxon>
        <taxon>Gastropoda</taxon>
        <taxon>Heterobranchia</taxon>
        <taxon>Euthyneura</taxon>
        <taxon>Panpulmonata</taxon>
        <taxon>Sacoglossa</taxon>
        <taxon>Placobranchoidea</taxon>
        <taxon>Plakobranchidae</taxon>
        <taxon>Plakobranchus</taxon>
    </lineage>
</organism>
<reference evidence="1 2" key="1">
    <citation type="journal article" date="2021" name="Elife">
        <title>Chloroplast acquisition without the gene transfer in kleptoplastic sea slugs, Plakobranchus ocellatus.</title>
        <authorList>
            <person name="Maeda T."/>
            <person name="Takahashi S."/>
            <person name="Yoshida T."/>
            <person name="Shimamura S."/>
            <person name="Takaki Y."/>
            <person name="Nagai Y."/>
            <person name="Toyoda A."/>
            <person name="Suzuki Y."/>
            <person name="Arimoto A."/>
            <person name="Ishii H."/>
            <person name="Satoh N."/>
            <person name="Nishiyama T."/>
            <person name="Hasebe M."/>
            <person name="Maruyama T."/>
            <person name="Minagawa J."/>
            <person name="Obokata J."/>
            <person name="Shigenobu S."/>
        </authorList>
    </citation>
    <scope>NUCLEOTIDE SEQUENCE [LARGE SCALE GENOMIC DNA]</scope>
</reference>
<evidence type="ECO:0000313" key="1">
    <source>
        <dbReference type="EMBL" id="GFN83003.1"/>
    </source>
</evidence>
<evidence type="ECO:0000313" key="2">
    <source>
        <dbReference type="Proteomes" id="UP000735302"/>
    </source>
</evidence>
<keyword evidence="2" id="KW-1185">Reference proteome</keyword>
<protein>
    <submittedName>
        <fullName evidence="1">Uncharacterized protein</fullName>
    </submittedName>
</protein>
<gene>
    <name evidence="1" type="ORF">PoB_000950900</name>
</gene>
<proteinExistence type="predicted"/>